<dbReference type="InterPro" id="IPR029063">
    <property type="entry name" value="SAM-dependent_MTases_sf"/>
</dbReference>
<keyword evidence="2" id="KW-0808">Transferase</keyword>
<dbReference type="Gene3D" id="3.40.50.150">
    <property type="entry name" value="Vaccinia Virus protein VP39"/>
    <property type="match status" value="1"/>
</dbReference>
<dbReference type="GO" id="GO:0071770">
    <property type="term" value="P:DIM/DIP cell wall layer assembly"/>
    <property type="evidence" value="ECO:0007669"/>
    <property type="project" value="TreeGrafter"/>
</dbReference>
<dbReference type="GO" id="GO:0008168">
    <property type="term" value="F:methyltransferase activity"/>
    <property type="evidence" value="ECO:0007669"/>
    <property type="project" value="UniProtKB-KW"/>
</dbReference>
<organism evidence="3 4">
    <name type="scientific">Chryseobacterium scophthalmum</name>
    <dbReference type="NCBI Taxonomy" id="59733"/>
    <lineage>
        <taxon>Bacteria</taxon>
        <taxon>Pseudomonadati</taxon>
        <taxon>Bacteroidota</taxon>
        <taxon>Flavobacteriia</taxon>
        <taxon>Flavobacteriales</taxon>
        <taxon>Weeksellaceae</taxon>
        <taxon>Chryseobacterium group</taxon>
        <taxon>Chryseobacterium</taxon>
    </lineage>
</organism>
<dbReference type="Proteomes" id="UP000184782">
    <property type="component" value="Unassembled WGS sequence"/>
</dbReference>
<protein>
    <submittedName>
        <fullName evidence="3">Cephalosporin hydroxylase</fullName>
    </submittedName>
</protein>
<gene>
    <name evidence="3" type="ORF">SAMN05421769_2796</name>
</gene>
<dbReference type="OrthoDB" id="189417at2"/>
<dbReference type="RefSeq" id="WP_084550631.1">
    <property type="nucleotide sequence ID" value="NZ_FSRQ01000002.1"/>
</dbReference>
<sequence length="213" mass="24752">MFTKKIENYSDKVDFSVKSIEKGHHKVLFHGIPMIRCPFDYVIYQMLIWEVKPDLIIEIGTNRGGSAYYYATILDALGHGTIHTIDIIEMEKDQRIIDHPRIKLFTEGFEQYDIEEAKKFSKILVIDDGSHTYEDVKKSLDKFNDLVNLNSYFIVEDGIIDKLGMSKDYQGGPNKAIKEFLKKNKSFEIDLKWTNFFGENATFNTNGYLKKVK</sequence>
<reference evidence="4" key="1">
    <citation type="submission" date="2016-12" db="EMBL/GenBank/DDBJ databases">
        <authorList>
            <person name="Varghese N."/>
            <person name="Submissions S."/>
        </authorList>
    </citation>
    <scope>NUCLEOTIDE SEQUENCE [LARGE SCALE GENOMIC DNA]</scope>
    <source>
        <strain evidence="4">DSM 16779</strain>
    </source>
</reference>
<evidence type="ECO:0000256" key="1">
    <source>
        <dbReference type="ARBA" id="ARBA00022603"/>
    </source>
</evidence>
<dbReference type="GO" id="GO:0008610">
    <property type="term" value="P:lipid biosynthetic process"/>
    <property type="evidence" value="ECO:0007669"/>
    <property type="project" value="InterPro"/>
</dbReference>
<dbReference type="Pfam" id="PF04989">
    <property type="entry name" value="RMNT_CmcI"/>
    <property type="match status" value="1"/>
</dbReference>
<name>A0A1N6HSG9_9FLAO</name>
<dbReference type="GO" id="GO:0032259">
    <property type="term" value="P:methylation"/>
    <property type="evidence" value="ECO:0007669"/>
    <property type="project" value="UniProtKB-KW"/>
</dbReference>
<dbReference type="PANTHER" id="PTHR40048">
    <property type="entry name" value="RHAMNOSYL O-METHYLTRANSFERASE"/>
    <property type="match status" value="1"/>
</dbReference>
<dbReference type="SUPFAM" id="SSF53335">
    <property type="entry name" value="S-adenosyl-L-methionine-dependent methyltransferases"/>
    <property type="match status" value="1"/>
</dbReference>
<proteinExistence type="predicted"/>
<dbReference type="InterPro" id="IPR007072">
    <property type="entry name" value="RNMT_CmcI"/>
</dbReference>
<accession>A0A1N6HSG9</accession>
<dbReference type="GO" id="GO:0005886">
    <property type="term" value="C:plasma membrane"/>
    <property type="evidence" value="ECO:0007669"/>
    <property type="project" value="TreeGrafter"/>
</dbReference>
<evidence type="ECO:0000313" key="3">
    <source>
        <dbReference type="EMBL" id="SIO22609.1"/>
    </source>
</evidence>
<evidence type="ECO:0000313" key="4">
    <source>
        <dbReference type="Proteomes" id="UP000184782"/>
    </source>
</evidence>
<keyword evidence="4" id="KW-1185">Reference proteome</keyword>
<evidence type="ECO:0000256" key="2">
    <source>
        <dbReference type="ARBA" id="ARBA00022679"/>
    </source>
</evidence>
<dbReference type="AlphaFoldDB" id="A0A1N6HSG9"/>
<dbReference type="EMBL" id="FSRQ01000002">
    <property type="protein sequence ID" value="SIO22609.1"/>
    <property type="molecule type" value="Genomic_DNA"/>
</dbReference>
<dbReference type="STRING" id="59733.SAMN05421769_2796"/>
<keyword evidence="1" id="KW-0489">Methyltransferase</keyword>
<dbReference type="PANTHER" id="PTHR40048:SF1">
    <property type="entry name" value="RHAMNOSYL O-METHYLTRANSFERASE"/>
    <property type="match status" value="1"/>
</dbReference>